<feature type="transmembrane region" description="Helical" evidence="1">
    <location>
        <begin position="7"/>
        <end position="32"/>
    </location>
</feature>
<dbReference type="SUPFAM" id="SSF54523">
    <property type="entry name" value="Pili subunits"/>
    <property type="match status" value="1"/>
</dbReference>
<protein>
    <submittedName>
        <fullName evidence="2">Uncharacterized protein</fullName>
    </submittedName>
</protein>
<organism evidence="2 3">
    <name type="scientific">Caldisericum exile</name>
    <dbReference type="NCBI Taxonomy" id="693075"/>
    <lineage>
        <taxon>Bacteria</taxon>
        <taxon>Pseudomonadati</taxon>
        <taxon>Caldisericota/Cryosericota group</taxon>
        <taxon>Caldisericota</taxon>
        <taxon>Caldisericia</taxon>
        <taxon>Caldisericales</taxon>
        <taxon>Caldisericaceae</taxon>
        <taxon>Caldisericum</taxon>
    </lineage>
</organism>
<evidence type="ECO:0000256" key="1">
    <source>
        <dbReference type="SAM" id="Phobius"/>
    </source>
</evidence>
<evidence type="ECO:0000313" key="2">
    <source>
        <dbReference type="EMBL" id="PMP66982.1"/>
    </source>
</evidence>
<name>A0A2J6WDW8_9BACT</name>
<proteinExistence type="predicted"/>
<dbReference type="Pfam" id="PF07963">
    <property type="entry name" value="N_methyl"/>
    <property type="match status" value="1"/>
</dbReference>
<dbReference type="EMBL" id="PNIL01000060">
    <property type="protein sequence ID" value="PMP66982.1"/>
    <property type="molecule type" value="Genomic_DNA"/>
</dbReference>
<keyword evidence="1" id="KW-0472">Membrane</keyword>
<dbReference type="InterPro" id="IPR012902">
    <property type="entry name" value="N_methyl_site"/>
</dbReference>
<keyword evidence="1" id="KW-0812">Transmembrane</keyword>
<dbReference type="Proteomes" id="UP000237040">
    <property type="component" value="Unassembled WGS sequence"/>
</dbReference>
<reference evidence="2 3" key="1">
    <citation type="submission" date="2018-01" db="EMBL/GenBank/DDBJ databases">
        <title>Metagenomic assembled genomes from two thermal pools in the Uzon Caldera, Kamchatka, Russia.</title>
        <authorList>
            <person name="Wilkins L."/>
            <person name="Ettinger C."/>
        </authorList>
    </citation>
    <scope>NUCLEOTIDE SEQUENCE [LARGE SCALE GENOMIC DNA]</scope>
    <source>
        <strain evidence="2">ZAV-07</strain>
    </source>
</reference>
<sequence>MNKRRRGFTIIETMISIVIVTFIVVAVTTVAISMNVSEKRKESFQEAKDIANYVIDYIRSRNVTYDNNLGFDVNLFGNDENHPLPGLIDNYGNPLSINVNPITPNGKYNDKPSAFYFSLQGFVSLGENGYIIDSNPSLEDANLFTSSGKYYDRVTSNPIVVRFPLSATINGAPNPNKINFFNPGLNYIPKIYVKANAFTDGRNPNYTPYFTNDGSLSSKTTDYNGFRVLTKVVARKQKANDPDHVQWFDVEVTVYWMEGKLEKSYQTKTKLTVYGGS</sequence>
<dbReference type="NCBIfam" id="TIGR02532">
    <property type="entry name" value="IV_pilin_GFxxxE"/>
    <property type="match status" value="1"/>
</dbReference>
<accession>A0A2J6WDW8</accession>
<evidence type="ECO:0000313" key="3">
    <source>
        <dbReference type="Proteomes" id="UP000237040"/>
    </source>
</evidence>
<dbReference type="AlphaFoldDB" id="A0A2J6WDW8"/>
<keyword evidence="1" id="KW-1133">Transmembrane helix</keyword>
<dbReference type="InterPro" id="IPR045584">
    <property type="entry name" value="Pilin-like"/>
</dbReference>
<gene>
    <name evidence="2" type="ORF">C0189_04045</name>
</gene>
<comment type="caution">
    <text evidence="2">The sequence shown here is derived from an EMBL/GenBank/DDBJ whole genome shotgun (WGS) entry which is preliminary data.</text>
</comment>